<reference evidence="2" key="1">
    <citation type="submission" date="2013-07" db="EMBL/GenBank/DDBJ databases">
        <title>The genome of an arbuscular mycorrhizal fungus provides insights into the evolution of the oldest plant symbiosis.</title>
        <authorList>
            <consortium name="DOE Joint Genome Institute"/>
            <person name="Tisserant E."/>
            <person name="Malbreil M."/>
            <person name="Kuo A."/>
            <person name="Kohler A."/>
            <person name="Symeonidi A."/>
            <person name="Balestrini R."/>
            <person name="Charron P."/>
            <person name="Duensing N."/>
            <person name="Frei-dit-Frey N."/>
            <person name="Gianinazzi-Pearson V."/>
            <person name="Gilbert B."/>
            <person name="Handa Y."/>
            <person name="Hijri M."/>
            <person name="Kaul R."/>
            <person name="Kawaguchi M."/>
            <person name="Krajinski F."/>
            <person name="Lammers P."/>
            <person name="Lapierre D."/>
            <person name="Masclaux F.G."/>
            <person name="Murat C."/>
            <person name="Morin E."/>
            <person name="Ndikumana S."/>
            <person name="Pagni M."/>
            <person name="Petitpierre D."/>
            <person name="Requena N."/>
            <person name="Rosikiewicz P."/>
            <person name="Riley R."/>
            <person name="Saito K."/>
            <person name="San Clemente H."/>
            <person name="Shapiro H."/>
            <person name="van Tuinen D."/>
            <person name="Becard G."/>
            <person name="Bonfante P."/>
            <person name="Paszkowski U."/>
            <person name="Shachar-Hill Y."/>
            <person name="Young J.P."/>
            <person name="Sanders I.R."/>
            <person name="Henrissat B."/>
            <person name="Rensing S.A."/>
            <person name="Grigoriev I.V."/>
            <person name="Corradi N."/>
            <person name="Roux C."/>
            <person name="Martin F."/>
        </authorList>
    </citation>
    <scope>NUCLEOTIDE SEQUENCE</scope>
    <source>
        <strain evidence="2">DAOM 197198</strain>
    </source>
</reference>
<dbReference type="EMBL" id="KI288398">
    <property type="protein sequence ID" value="ESA09168.1"/>
    <property type="molecule type" value="Genomic_DNA"/>
</dbReference>
<feature type="region of interest" description="Disordered" evidence="1">
    <location>
        <begin position="42"/>
        <end position="66"/>
    </location>
</feature>
<sequence>MVIKNLWNFVYEEFKQRIWIPRCDEINEIERKEGIQKTDLRKRKEKSDDDLAINKEEKDKRKKIQKTDDIIEKTKKIIFKIILEIYRN</sequence>
<dbReference type="AlphaFoldDB" id="U9TS70"/>
<gene>
    <name evidence="2" type="ORF">GLOINDRAFT_30856</name>
</gene>
<protein>
    <submittedName>
        <fullName evidence="2">Uncharacterized protein</fullName>
    </submittedName>
</protein>
<name>U9TS70_RHIID</name>
<accession>U9TS70</accession>
<feature type="compositionally biased region" description="Basic and acidic residues" evidence="1">
    <location>
        <begin position="45"/>
        <end position="66"/>
    </location>
</feature>
<proteinExistence type="predicted"/>
<evidence type="ECO:0000256" key="1">
    <source>
        <dbReference type="SAM" id="MobiDB-lite"/>
    </source>
</evidence>
<evidence type="ECO:0000313" key="2">
    <source>
        <dbReference type="EMBL" id="ESA09168.1"/>
    </source>
</evidence>
<dbReference type="HOGENOM" id="CLU_2470226_0_0_1"/>
<organism evidence="2">
    <name type="scientific">Rhizophagus irregularis (strain DAOM 181602 / DAOM 197198 / MUCL 43194)</name>
    <name type="common">Arbuscular mycorrhizal fungus</name>
    <name type="synonym">Glomus intraradices</name>
    <dbReference type="NCBI Taxonomy" id="747089"/>
    <lineage>
        <taxon>Eukaryota</taxon>
        <taxon>Fungi</taxon>
        <taxon>Fungi incertae sedis</taxon>
        <taxon>Mucoromycota</taxon>
        <taxon>Glomeromycotina</taxon>
        <taxon>Glomeromycetes</taxon>
        <taxon>Glomerales</taxon>
        <taxon>Glomeraceae</taxon>
        <taxon>Rhizophagus</taxon>
    </lineage>
</organism>